<dbReference type="Proteomes" id="UP000284824">
    <property type="component" value="Unassembled WGS sequence"/>
</dbReference>
<evidence type="ECO:0000313" key="2">
    <source>
        <dbReference type="EMBL" id="RVX45118.1"/>
    </source>
</evidence>
<protein>
    <submittedName>
        <fullName evidence="2">Uncharacterized protein</fullName>
    </submittedName>
</protein>
<organism evidence="2 3">
    <name type="scientific">Nonomuraea polychroma</name>
    <dbReference type="NCBI Taxonomy" id="46176"/>
    <lineage>
        <taxon>Bacteria</taxon>
        <taxon>Bacillati</taxon>
        <taxon>Actinomycetota</taxon>
        <taxon>Actinomycetes</taxon>
        <taxon>Streptosporangiales</taxon>
        <taxon>Streptosporangiaceae</taxon>
        <taxon>Nonomuraea</taxon>
    </lineage>
</organism>
<dbReference type="InterPro" id="IPR036271">
    <property type="entry name" value="Tet_transcr_reg_TetR-rel_C_sf"/>
</dbReference>
<dbReference type="AlphaFoldDB" id="A0A438MHS4"/>
<sequence>MDRRGDLLPDVLGQGRQIGSSRGAAGGAGDDGDLGIAVDASTRLDTLHLVVLGWAAVHGLAVLWRDGPLADQNEGADPYELSRAVLGTLAAALQARPS</sequence>
<dbReference type="OrthoDB" id="3173376at2"/>
<feature type="region of interest" description="Disordered" evidence="1">
    <location>
        <begin position="1"/>
        <end position="31"/>
    </location>
</feature>
<dbReference type="RefSeq" id="WP_127936784.1">
    <property type="nucleotide sequence ID" value="NZ_SAUN01000001.1"/>
</dbReference>
<name>A0A438MHS4_9ACTN</name>
<accession>A0A438MHS4</accession>
<keyword evidence="3" id="KW-1185">Reference proteome</keyword>
<gene>
    <name evidence="2" type="ORF">EDD27_7895</name>
</gene>
<evidence type="ECO:0000256" key="1">
    <source>
        <dbReference type="SAM" id="MobiDB-lite"/>
    </source>
</evidence>
<proteinExistence type="predicted"/>
<dbReference type="SUPFAM" id="SSF48498">
    <property type="entry name" value="Tetracyclin repressor-like, C-terminal domain"/>
    <property type="match status" value="1"/>
</dbReference>
<evidence type="ECO:0000313" key="3">
    <source>
        <dbReference type="Proteomes" id="UP000284824"/>
    </source>
</evidence>
<comment type="caution">
    <text evidence="2">The sequence shown here is derived from an EMBL/GenBank/DDBJ whole genome shotgun (WGS) entry which is preliminary data.</text>
</comment>
<dbReference type="EMBL" id="SAUN01000001">
    <property type="protein sequence ID" value="RVX45118.1"/>
    <property type="molecule type" value="Genomic_DNA"/>
</dbReference>
<reference evidence="2 3" key="1">
    <citation type="submission" date="2019-01" db="EMBL/GenBank/DDBJ databases">
        <title>Sequencing the genomes of 1000 actinobacteria strains.</title>
        <authorList>
            <person name="Klenk H.-P."/>
        </authorList>
    </citation>
    <scope>NUCLEOTIDE SEQUENCE [LARGE SCALE GENOMIC DNA]</scope>
    <source>
        <strain evidence="2 3">DSM 43925</strain>
    </source>
</reference>